<dbReference type="AlphaFoldDB" id="A0A1Y5ICB1"/>
<dbReference type="EMBL" id="KZ155778">
    <property type="protein sequence ID" value="OUS47218.1"/>
    <property type="molecule type" value="Genomic_DNA"/>
</dbReference>
<accession>A0A1Y5ICB1</accession>
<dbReference type="Proteomes" id="UP000195557">
    <property type="component" value="Unassembled WGS sequence"/>
</dbReference>
<protein>
    <submittedName>
        <fullName evidence="2">Uncharacterized protein</fullName>
    </submittedName>
</protein>
<sequence>MRISADGVGTSLIAVRRSIDALDRIPTPSEIIELAESINLSSAFRAFNSASCVFSVSTAVLRAFTFAAFISHACSSSTTLRIFFILDFAADKRFACILRSLFSSSVDGSRSARPLVSDPVGSSSTEFKIHPSASTSLSDFSRARIVVENPV</sequence>
<proteinExistence type="predicted"/>
<feature type="region of interest" description="Disordered" evidence="1">
    <location>
        <begin position="107"/>
        <end position="127"/>
    </location>
</feature>
<name>A0A1Y5ICB1_OSTTA</name>
<evidence type="ECO:0000313" key="2">
    <source>
        <dbReference type="EMBL" id="OUS47218.1"/>
    </source>
</evidence>
<evidence type="ECO:0000256" key="1">
    <source>
        <dbReference type="SAM" id="MobiDB-lite"/>
    </source>
</evidence>
<organism evidence="2">
    <name type="scientific">Ostreococcus tauri</name>
    <name type="common">Marine green alga</name>
    <dbReference type="NCBI Taxonomy" id="70448"/>
    <lineage>
        <taxon>Eukaryota</taxon>
        <taxon>Viridiplantae</taxon>
        <taxon>Chlorophyta</taxon>
        <taxon>Mamiellophyceae</taxon>
        <taxon>Mamiellales</taxon>
        <taxon>Bathycoccaceae</taxon>
        <taxon>Ostreococcus</taxon>
    </lineage>
</organism>
<reference evidence="2" key="1">
    <citation type="submission" date="2017-04" db="EMBL/GenBank/DDBJ databases">
        <title>Population genomics of picophytoplankton unveils novel chromosome hypervariability.</title>
        <authorList>
            <consortium name="DOE Joint Genome Institute"/>
            <person name="Blanc-Mathieu R."/>
            <person name="Krasovec M."/>
            <person name="Hebrard M."/>
            <person name="Yau S."/>
            <person name="Desgranges E."/>
            <person name="Martin J."/>
            <person name="Schackwitz W."/>
            <person name="Kuo A."/>
            <person name="Salin G."/>
            <person name="Donnadieu C."/>
            <person name="Desdevises Y."/>
            <person name="Sanchez-Ferandin S."/>
            <person name="Moreau H."/>
            <person name="Rivals E."/>
            <person name="Grigoriev I.V."/>
            <person name="Grimsley N."/>
            <person name="Eyre-Walker A."/>
            <person name="Piganeau G."/>
        </authorList>
    </citation>
    <scope>NUCLEOTIDE SEQUENCE [LARGE SCALE GENOMIC DNA]</scope>
    <source>
        <strain evidence="2">RCC 1115</strain>
    </source>
</reference>
<gene>
    <name evidence="2" type="ORF">BE221DRAFT_204440</name>
</gene>